<comment type="caution">
    <text evidence="2">The sequence shown here is derived from an EMBL/GenBank/DDBJ whole genome shotgun (WGS) entry which is preliminary data.</text>
</comment>
<dbReference type="InterPro" id="IPR011852">
    <property type="entry name" value="TRAP_TAXI"/>
</dbReference>
<dbReference type="NCBIfam" id="TIGR02122">
    <property type="entry name" value="TRAP_TAXI"/>
    <property type="match status" value="1"/>
</dbReference>
<proteinExistence type="predicted"/>
<reference evidence="2" key="1">
    <citation type="submission" date="2022-08" db="EMBL/GenBank/DDBJ databases">
        <title>Chelativorans sichuanense sp. nov., a paraffin oil-degrading bacterium isolated from a mixture of oil-based drill cuttings and paddy soil.</title>
        <authorList>
            <person name="Yu J."/>
            <person name="Liu H."/>
            <person name="Chen Q."/>
        </authorList>
    </citation>
    <scope>NUCLEOTIDE SEQUENCE</scope>
    <source>
        <strain evidence="2">SCAU 2101</strain>
    </source>
</reference>
<feature type="signal peptide" evidence="1">
    <location>
        <begin position="1"/>
        <end position="21"/>
    </location>
</feature>
<evidence type="ECO:0000256" key="1">
    <source>
        <dbReference type="SAM" id="SignalP"/>
    </source>
</evidence>
<evidence type="ECO:0000313" key="3">
    <source>
        <dbReference type="Proteomes" id="UP001149009"/>
    </source>
</evidence>
<sequence>MRLATIFLSCTLALVPIYANAQTVTVGTATPGSLFHSAGTAVANVITETTGMRTILQPFASANVYIPAVSEGDIDLGVGTAHEVGAAVEGREHFEGRPQEGLRAVGVMFPLRFGVFVRAGSDIRSLEDLRGRRIPDGYSSQQIAATMMDAVYAAAGISESDVETVTVANTVAGADDFAAGRVDAFFFALGGAKVSEVAASVGGLRVLPFKNTTEELEAVRKHLPQAYFYEEEPGPANPGVTEPTMVLAIDAITFASASTDDDVIYRITRTLHQNKDALVASFGAFRGFDPDSMARSLDPIQYHPGALRYFEEAGLRSQSD</sequence>
<keyword evidence="3" id="KW-1185">Reference proteome</keyword>
<dbReference type="Proteomes" id="UP001149009">
    <property type="component" value="Unassembled WGS sequence"/>
</dbReference>
<dbReference type="PANTHER" id="PTHR42941:SF1">
    <property type="entry name" value="SLL1037 PROTEIN"/>
    <property type="match status" value="1"/>
</dbReference>
<dbReference type="SUPFAM" id="SSF53850">
    <property type="entry name" value="Periplasmic binding protein-like II"/>
    <property type="match status" value="1"/>
</dbReference>
<name>A0A9X2XAC0_9HYPH</name>
<dbReference type="EMBL" id="JAODNV010000033">
    <property type="protein sequence ID" value="MCT8992247.1"/>
    <property type="molecule type" value="Genomic_DNA"/>
</dbReference>
<dbReference type="Pfam" id="PF16868">
    <property type="entry name" value="NMT1_3"/>
    <property type="match status" value="1"/>
</dbReference>
<keyword evidence="1" id="KW-0732">Signal</keyword>
<gene>
    <name evidence="2" type="ORF">NYR54_18525</name>
</gene>
<accession>A0A9X2XAC0</accession>
<feature type="chain" id="PRO_5040897836" evidence="1">
    <location>
        <begin position="22"/>
        <end position="320"/>
    </location>
</feature>
<dbReference type="PANTHER" id="PTHR42941">
    <property type="entry name" value="SLL1037 PROTEIN"/>
    <property type="match status" value="1"/>
</dbReference>
<organism evidence="2 3">
    <name type="scientific">Chelativorans petroleitrophicus</name>
    <dbReference type="NCBI Taxonomy" id="2975484"/>
    <lineage>
        <taxon>Bacteria</taxon>
        <taxon>Pseudomonadati</taxon>
        <taxon>Pseudomonadota</taxon>
        <taxon>Alphaproteobacteria</taxon>
        <taxon>Hyphomicrobiales</taxon>
        <taxon>Phyllobacteriaceae</taxon>
        <taxon>Chelativorans</taxon>
    </lineage>
</organism>
<protein>
    <submittedName>
        <fullName evidence="2">TAXI family TRAP transporter solute-binding subunit</fullName>
    </submittedName>
</protein>
<evidence type="ECO:0000313" key="2">
    <source>
        <dbReference type="EMBL" id="MCT8992247.1"/>
    </source>
</evidence>
<dbReference type="RefSeq" id="WP_261517192.1">
    <property type="nucleotide sequence ID" value="NZ_JAODNV010000033.1"/>
</dbReference>
<dbReference type="Gene3D" id="3.40.190.10">
    <property type="entry name" value="Periplasmic binding protein-like II"/>
    <property type="match status" value="2"/>
</dbReference>
<dbReference type="AlphaFoldDB" id="A0A9X2XAC0"/>